<evidence type="ECO:0000313" key="5">
    <source>
        <dbReference type="Proteomes" id="UP001438707"/>
    </source>
</evidence>
<dbReference type="GO" id="GO:0005524">
    <property type="term" value="F:ATP binding"/>
    <property type="evidence" value="ECO:0007669"/>
    <property type="project" value="UniProtKB-KW"/>
</dbReference>
<gene>
    <name evidence="4" type="ORF">WJX74_001869</name>
</gene>
<dbReference type="Gene3D" id="3.30.200.20">
    <property type="entry name" value="Phosphorylase Kinase, domain 1"/>
    <property type="match status" value="1"/>
</dbReference>
<dbReference type="AlphaFoldDB" id="A0AAW1Q2T3"/>
<keyword evidence="1" id="KW-0547">Nucleotide-binding</keyword>
<protein>
    <recommendedName>
        <fullName evidence="3">Protein kinase domain-containing protein</fullName>
    </recommendedName>
</protein>
<dbReference type="SUPFAM" id="SSF56112">
    <property type="entry name" value="Protein kinase-like (PK-like)"/>
    <property type="match status" value="1"/>
</dbReference>
<dbReference type="Proteomes" id="UP001438707">
    <property type="component" value="Unassembled WGS sequence"/>
</dbReference>
<accession>A0AAW1Q2T3</accession>
<comment type="caution">
    <text evidence="4">The sequence shown here is derived from an EMBL/GenBank/DDBJ whole genome shotgun (WGS) entry which is preliminary data.</text>
</comment>
<keyword evidence="5" id="KW-1185">Reference proteome</keyword>
<evidence type="ECO:0000256" key="1">
    <source>
        <dbReference type="ARBA" id="ARBA00022741"/>
    </source>
</evidence>
<dbReference type="InterPro" id="IPR000719">
    <property type="entry name" value="Prot_kinase_dom"/>
</dbReference>
<evidence type="ECO:0000313" key="4">
    <source>
        <dbReference type="EMBL" id="KAK9816280.1"/>
    </source>
</evidence>
<dbReference type="FunFam" id="1.10.510.10:FF:000571">
    <property type="entry name" value="Maternal embryonic leucine zipper kinase"/>
    <property type="match status" value="1"/>
</dbReference>
<dbReference type="PANTHER" id="PTHR24346">
    <property type="entry name" value="MAP/MICROTUBULE AFFINITY-REGULATING KINASE"/>
    <property type="match status" value="1"/>
</dbReference>
<feature type="domain" description="Protein kinase" evidence="3">
    <location>
        <begin position="17"/>
        <end position="279"/>
    </location>
</feature>
<dbReference type="PANTHER" id="PTHR24346:SF92">
    <property type="entry name" value="SNF1-RELATED PROTEIN KINASE 2.6"/>
    <property type="match status" value="1"/>
</dbReference>
<name>A0AAW1Q2T3_9CHLO</name>
<evidence type="ECO:0000256" key="2">
    <source>
        <dbReference type="ARBA" id="ARBA00022840"/>
    </source>
</evidence>
<proteinExistence type="predicted"/>
<dbReference type="EMBL" id="JALJOS010000081">
    <property type="protein sequence ID" value="KAK9816280.1"/>
    <property type="molecule type" value="Genomic_DNA"/>
</dbReference>
<dbReference type="GO" id="GO:0035556">
    <property type="term" value="P:intracellular signal transduction"/>
    <property type="evidence" value="ECO:0007669"/>
    <property type="project" value="TreeGrafter"/>
</dbReference>
<sequence>MPAQTPGIVALAGQDRYEYVRDLSAGAHGFVQLAKDTTNHEQVAIKFLPRGEQTVNEYVLRELLHHRLLLHPHIIQFKEVFLTDDHLAIVMEYADRGDMFHHVIAAGGYSERDCRWFFQQLILGVDYAHKMGVCSRDIKLENALCDGSQRPLLKLCDFGYSKSTMNSLPKSNVGTLGYAAPEVMAGHRQYCGQAADIWSCGCVLYALAFCRYPFERSDDPPAARRANIMRRSRRADYVVPTMIKECPTSQELKHLLSRMLTPNPNDRAKMNEIWSSAWFSTDLPEPARTLNERCINMGHQAGHQSEEELHRIWQAGRSSSTQSDLIADVIDDYDVDESMAP</sequence>
<keyword evidence="2" id="KW-0067">ATP-binding</keyword>
<dbReference type="GO" id="GO:0005737">
    <property type="term" value="C:cytoplasm"/>
    <property type="evidence" value="ECO:0007669"/>
    <property type="project" value="TreeGrafter"/>
</dbReference>
<reference evidence="4 5" key="1">
    <citation type="journal article" date="2024" name="Nat. Commun.">
        <title>Phylogenomics reveals the evolutionary origins of lichenization in chlorophyte algae.</title>
        <authorList>
            <person name="Puginier C."/>
            <person name="Libourel C."/>
            <person name="Otte J."/>
            <person name="Skaloud P."/>
            <person name="Haon M."/>
            <person name="Grisel S."/>
            <person name="Petersen M."/>
            <person name="Berrin J.G."/>
            <person name="Delaux P.M."/>
            <person name="Dal Grande F."/>
            <person name="Keller J."/>
        </authorList>
    </citation>
    <scope>NUCLEOTIDE SEQUENCE [LARGE SCALE GENOMIC DNA]</scope>
    <source>
        <strain evidence="4 5">SAG 2145</strain>
    </source>
</reference>
<dbReference type="Gene3D" id="1.10.510.10">
    <property type="entry name" value="Transferase(Phosphotransferase) domain 1"/>
    <property type="match status" value="1"/>
</dbReference>
<dbReference type="Pfam" id="PF00069">
    <property type="entry name" value="Pkinase"/>
    <property type="match status" value="1"/>
</dbReference>
<dbReference type="InterPro" id="IPR011009">
    <property type="entry name" value="Kinase-like_dom_sf"/>
</dbReference>
<dbReference type="PROSITE" id="PS50011">
    <property type="entry name" value="PROTEIN_KINASE_DOM"/>
    <property type="match status" value="1"/>
</dbReference>
<dbReference type="SMART" id="SM00220">
    <property type="entry name" value="S_TKc"/>
    <property type="match status" value="1"/>
</dbReference>
<evidence type="ECO:0000259" key="3">
    <source>
        <dbReference type="PROSITE" id="PS50011"/>
    </source>
</evidence>
<dbReference type="GO" id="GO:0004674">
    <property type="term" value="F:protein serine/threonine kinase activity"/>
    <property type="evidence" value="ECO:0007669"/>
    <property type="project" value="TreeGrafter"/>
</dbReference>
<organism evidence="4 5">
    <name type="scientific">Apatococcus lobatus</name>
    <dbReference type="NCBI Taxonomy" id="904363"/>
    <lineage>
        <taxon>Eukaryota</taxon>
        <taxon>Viridiplantae</taxon>
        <taxon>Chlorophyta</taxon>
        <taxon>core chlorophytes</taxon>
        <taxon>Trebouxiophyceae</taxon>
        <taxon>Chlorellales</taxon>
        <taxon>Chlorellaceae</taxon>
        <taxon>Apatococcus</taxon>
    </lineage>
</organism>